<comment type="caution">
    <text evidence="9">The sequence shown here is derived from an EMBL/GenBank/DDBJ whole genome shotgun (WGS) entry which is preliminary data.</text>
</comment>
<comment type="similarity">
    <text evidence="2">Belongs to the binding-protein-dependent transport system permease family. FecCD subfamily.</text>
</comment>
<feature type="transmembrane region" description="Helical" evidence="8">
    <location>
        <begin position="314"/>
        <end position="333"/>
    </location>
</feature>
<reference evidence="9" key="1">
    <citation type="journal article" date="2021" name="PeerJ">
        <title>Extensive microbial diversity within the chicken gut microbiome revealed by metagenomics and culture.</title>
        <authorList>
            <person name="Gilroy R."/>
            <person name="Ravi A."/>
            <person name="Getino M."/>
            <person name="Pursley I."/>
            <person name="Horton D.L."/>
            <person name="Alikhan N.F."/>
            <person name="Baker D."/>
            <person name="Gharbi K."/>
            <person name="Hall N."/>
            <person name="Watson M."/>
            <person name="Adriaenssens E.M."/>
            <person name="Foster-Nyarko E."/>
            <person name="Jarju S."/>
            <person name="Secka A."/>
            <person name="Antonio M."/>
            <person name="Oren A."/>
            <person name="Chaudhuri R.R."/>
            <person name="La Ragione R."/>
            <person name="Hildebrand F."/>
            <person name="Pallen M.J."/>
        </authorList>
    </citation>
    <scope>NUCLEOTIDE SEQUENCE</scope>
    <source>
        <strain evidence="9">G3-2149</strain>
    </source>
</reference>
<dbReference type="GO" id="GO:0033214">
    <property type="term" value="P:siderophore-iron import into cell"/>
    <property type="evidence" value="ECO:0007669"/>
    <property type="project" value="TreeGrafter"/>
</dbReference>
<evidence type="ECO:0000313" key="10">
    <source>
        <dbReference type="Proteomes" id="UP000823865"/>
    </source>
</evidence>
<dbReference type="PANTHER" id="PTHR30472:SF41">
    <property type="entry name" value="TRANSPORT SYSTEM PERMEASE PROTEIN"/>
    <property type="match status" value="1"/>
</dbReference>
<dbReference type="AlphaFoldDB" id="A0A9E2L477"/>
<proteinExistence type="inferred from homology"/>
<reference evidence="9" key="2">
    <citation type="submission" date="2021-04" db="EMBL/GenBank/DDBJ databases">
        <authorList>
            <person name="Gilroy R."/>
        </authorList>
    </citation>
    <scope>NUCLEOTIDE SEQUENCE</scope>
    <source>
        <strain evidence="9">G3-2149</strain>
    </source>
</reference>
<organism evidence="9 10">
    <name type="scientific">Candidatus Paraprevotella stercoravium</name>
    <dbReference type="NCBI Taxonomy" id="2838725"/>
    <lineage>
        <taxon>Bacteria</taxon>
        <taxon>Pseudomonadati</taxon>
        <taxon>Bacteroidota</taxon>
        <taxon>Bacteroidia</taxon>
        <taxon>Bacteroidales</taxon>
        <taxon>Prevotellaceae</taxon>
        <taxon>Paraprevotella</taxon>
    </lineage>
</organism>
<keyword evidence="5 8" id="KW-0812">Transmembrane</keyword>
<feature type="transmembrane region" description="Helical" evidence="8">
    <location>
        <begin position="90"/>
        <end position="111"/>
    </location>
</feature>
<dbReference type="GO" id="GO:0005886">
    <property type="term" value="C:plasma membrane"/>
    <property type="evidence" value="ECO:0007669"/>
    <property type="project" value="UniProtKB-SubCell"/>
</dbReference>
<gene>
    <name evidence="9" type="ORF">H9789_01815</name>
</gene>
<evidence type="ECO:0000256" key="2">
    <source>
        <dbReference type="ARBA" id="ARBA00007935"/>
    </source>
</evidence>
<evidence type="ECO:0000256" key="8">
    <source>
        <dbReference type="SAM" id="Phobius"/>
    </source>
</evidence>
<feature type="transmembrane region" description="Helical" evidence="8">
    <location>
        <begin position="244"/>
        <end position="265"/>
    </location>
</feature>
<keyword evidence="4" id="KW-1003">Cell membrane</keyword>
<protein>
    <submittedName>
        <fullName evidence="9">Iron ABC transporter permease</fullName>
    </submittedName>
</protein>
<dbReference type="Gene3D" id="1.10.3470.10">
    <property type="entry name" value="ABC transporter involved in vitamin B12 uptake, BtuC"/>
    <property type="match status" value="1"/>
</dbReference>
<feature type="transmembrane region" description="Helical" evidence="8">
    <location>
        <begin position="285"/>
        <end position="307"/>
    </location>
</feature>
<keyword evidence="6 8" id="KW-1133">Transmembrane helix</keyword>
<dbReference type="Proteomes" id="UP000823865">
    <property type="component" value="Unassembled WGS sequence"/>
</dbReference>
<keyword evidence="7 8" id="KW-0472">Membrane</keyword>
<dbReference type="InterPro" id="IPR037294">
    <property type="entry name" value="ABC_BtuC-like"/>
</dbReference>
<comment type="subcellular location">
    <subcellularLocation>
        <location evidence="1">Cell membrane</location>
        <topology evidence="1">Multi-pass membrane protein</topology>
    </subcellularLocation>
</comment>
<accession>A0A9E2L477</accession>
<keyword evidence="3" id="KW-0813">Transport</keyword>
<evidence type="ECO:0000256" key="4">
    <source>
        <dbReference type="ARBA" id="ARBA00022475"/>
    </source>
</evidence>
<dbReference type="Pfam" id="PF01032">
    <property type="entry name" value="FecCD"/>
    <property type="match status" value="1"/>
</dbReference>
<feature type="transmembrane region" description="Helical" evidence="8">
    <location>
        <begin position="123"/>
        <end position="145"/>
    </location>
</feature>
<feature type="transmembrane region" description="Helical" evidence="8">
    <location>
        <begin position="152"/>
        <end position="176"/>
    </location>
</feature>
<sequence>MKKETIYCILCTLGLGALFLANLFWGAVRIPANEVWHILCGEAAGKASWEYIILNNRLPQACTALLCGSALSVSGLILQTCFKNPLADPSILGINSGASMGVALVILFMGGSLTTDLITLNGFLLTVAAALTGAMLIIALLFFLSNVLHNNMMLLITGIMISYLTSSTISLLNYQASADGVFSYMVWGLGSFGNVSLGQLPVFGTLLLIGLAGALLLIKPLNALLLGERYAENLGIPIKRTRNLLLWVTGLLTAVTTAFCGPISFLGLAVPHLARILLHTSMHQYLVPVTILLGGVLSLLCNLLCNLPGSSGSLPLNVVTPLIGAPTVIYIILKQRNRNL</sequence>
<evidence type="ECO:0000313" key="9">
    <source>
        <dbReference type="EMBL" id="MBU3852567.1"/>
    </source>
</evidence>
<feature type="transmembrane region" description="Helical" evidence="8">
    <location>
        <begin position="7"/>
        <end position="28"/>
    </location>
</feature>
<name>A0A9E2L477_9BACT</name>
<evidence type="ECO:0000256" key="7">
    <source>
        <dbReference type="ARBA" id="ARBA00023136"/>
    </source>
</evidence>
<dbReference type="EMBL" id="JAHLFU010000032">
    <property type="protein sequence ID" value="MBU3852567.1"/>
    <property type="molecule type" value="Genomic_DNA"/>
</dbReference>
<dbReference type="CDD" id="cd06550">
    <property type="entry name" value="TM_ABC_iron-siderophores_like"/>
    <property type="match status" value="1"/>
</dbReference>
<dbReference type="SUPFAM" id="SSF81345">
    <property type="entry name" value="ABC transporter involved in vitamin B12 uptake, BtuC"/>
    <property type="match status" value="1"/>
</dbReference>
<evidence type="ECO:0000256" key="3">
    <source>
        <dbReference type="ARBA" id="ARBA00022448"/>
    </source>
</evidence>
<feature type="transmembrane region" description="Helical" evidence="8">
    <location>
        <begin position="196"/>
        <end position="218"/>
    </location>
</feature>
<evidence type="ECO:0000256" key="1">
    <source>
        <dbReference type="ARBA" id="ARBA00004651"/>
    </source>
</evidence>
<dbReference type="PANTHER" id="PTHR30472">
    <property type="entry name" value="FERRIC ENTEROBACTIN TRANSPORT SYSTEM PERMEASE PROTEIN"/>
    <property type="match status" value="1"/>
</dbReference>
<evidence type="ECO:0000256" key="5">
    <source>
        <dbReference type="ARBA" id="ARBA00022692"/>
    </source>
</evidence>
<evidence type="ECO:0000256" key="6">
    <source>
        <dbReference type="ARBA" id="ARBA00022989"/>
    </source>
</evidence>
<dbReference type="InterPro" id="IPR000522">
    <property type="entry name" value="ABC_transptr_permease_BtuC"/>
</dbReference>
<dbReference type="GO" id="GO:0022857">
    <property type="term" value="F:transmembrane transporter activity"/>
    <property type="evidence" value="ECO:0007669"/>
    <property type="project" value="InterPro"/>
</dbReference>